<evidence type="ECO:0000256" key="7">
    <source>
        <dbReference type="SAM" id="Phobius"/>
    </source>
</evidence>
<keyword evidence="7" id="KW-0812">Transmembrane</keyword>
<comment type="similarity">
    <text evidence="1">Belongs to the neocarzinostatin family.</text>
</comment>
<feature type="region of interest" description="Disordered" evidence="6">
    <location>
        <begin position="139"/>
        <end position="159"/>
    </location>
</feature>
<keyword evidence="2" id="KW-0929">Antimicrobial</keyword>
<name>A0A8J3JLX6_9ACTN</name>
<comment type="caution">
    <text evidence="9">The sequence shown here is derived from an EMBL/GenBank/DDBJ whole genome shotgun (WGS) entry which is preliminary data.</text>
</comment>
<gene>
    <name evidence="9" type="ORF">Cba03nite_43210</name>
</gene>
<dbReference type="SUPFAM" id="SSF49319">
    <property type="entry name" value="Actinoxanthin-like"/>
    <property type="match status" value="1"/>
</dbReference>
<feature type="transmembrane region" description="Helical" evidence="7">
    <location>
        <begin position="169"/>
        <end position="189"/>
    </location>
</feature>
<proteinExistence type="inferred from homology"/>
<keyword evidence="10" id="KW-1185">Reference proteome</keyword>
<keyword evidence="3" id="KW-0044">Antibiotic</keyword>
<dbReference type="AlphaFoldDB" id="A0A8J3JLX6"/>
<evidence type="ECO:0000256" key="6">
    <source>
        <dbReference type="SAM" id="MobiDB-lite"/>
    </source>
</evidence>
<dbReference type="RefSeq" id="WP_203749056.1">
    <property type="nucleotide sequence ID" value="NZ_BONF01000026.1"/>
</dbReference>
<sequence>MWRARMVAILAVVAVAVPIAAQPAAAKPTLRLSKSSGLSDGSQITVNGSGFTASLKQIAIGQCIAEVKGPTDCNLAGGAQFVNADASGKIPAVTLRVAKKFGSFDCTKRQCVIAAQILPSSASDDIVKANATSVKISFGTSSGSSAAPTASSGGGGGNLAKTGPGDEHWYIVLAGTALLLPGIGFLLLLPRRRRASAPA</sequence>
<dbReference type="InterPro" id="IPR027273">
    <property type="entry name" value="Neocarzinostatin-like"/>
</dbReference>
<evidence type="ECO:0000256" key="8">
    <source>
        <dbReference type="SAM" id="SignalP"/>
    </source>
</evidence>
<evidence type="ECO:0000313" key="9">
    <source>
        <dbReference type="EMBL" id="GIF82972.1"/>
    </source>
</evidence>
<dbReference type="EMBL" id="BONF01000026">
    <property type="protein sequence ID" value="GIF82972.1"/>
    <property type="molecule type" value="Genomic_DNA"/>
</dbReference>
<keyword evidence="5" id="KW-1015">Disulfide bond</keyword>
<evidence type="ECO:0000256" key="4">
    <source>
        <dbReference type="ARBA" id="ARBA00023125"/>
    </source>
</evidence>
<dbReference type="GO" id="GO:0042742">
    <property type="term" value="P:defense response to bacterium"/>
    <property type="evidence" value="ECO:0007669"/>
    <property type="project" value="UniProtKB-KW"/>
</dbReference>
<keyword evidence="7" id="KW-0472">Membrane</keyword>
<evidence type="ECO:0008006" key="11">
    <source>
        <dbReference type="Google" id="ProtNLM"/>
    </source>
</evidence>
<dbReference type="InterPro" id="IPR002186">
    <property type="entry name" value="Neocarzinostatin_fam"/>
</dbReference>
<dbReference type="GO" id="GO:0003677">
    <property type="term" value="F:DNA binding"/>
    <property type="evidence" value="ECO:0007669"/>
    <property type="project" value="UniProtKB-KW"/>
</dbReference>
<keyword evidence="8" id="KW-0732">Signal</keyword>
<dbReference type="Pfam" id="PF00960">
    <property type="entry name" value="Neocarzinostat"/>
    <property type="match status" value="1"/>
</dbReference>
<keyword evidence="7" id="KW-1133">Transmembrane helix</keyword>
<feature type="signal peptide" evidence="8">
    <location>
        <begin position="1"/>
        <end position="26"/>
    </location>
</feature>
<evidence type="ECO:0000256" key="3">
    <source>
        <dbReference type="ARBA" id="ARBA00023022"/>
    </source>
</evidence>
<reference evidence="9 10" key="1">
    <citation type="submission" date="2021-01" db="EMBL/GenBank/DDBJ databases">
        <title>Whole genome shotgun sequence of Catellatospora bangladeshensis NBRC 107357.</title>
        <authorList>
            <person name="Komaki H."/>
            <person name="Tamura T."/>
        </authorList>
    </citation>
    <scope>NUCLEOTIDE SEQUENCE [LARGE SCALE GENOMIC DNA]</scope>
    <source>
        <strain evidence="9 10">NBRC 107357</strain>
    </source>
</reference>
<feature type="compositionally biased region" description="Low complexity" evidence="6">
    <location>
        <begin position="139"/>
        <end position="151"/>
    </location>
</feature>
<keyword evidence="4" id="KW-0238">DNA-binding</keyword>
<evidence type="ECO:0000256" key="2">
    <source>
        <dbReference type="ARBA" id="ARBA00022529"/>
    </source>
</evidence>
<protein>
    <recommendedName>
        <fullName evidence="11">Neocarzinostatin family protein</fullName>
    </recommendedName>
</protein>
<feature type="chain" id="PRO_5035150489" description="Neocarzinostatin family protein" evidence="8">
    <location>
        <begin position="27"/>
        <end position="199"/>
    </location>
</feature>
<evidence type="ECO:0000256" key="1">
    <source>
        <dbReference type="ARBA" id="ARBA00010648"/>
    </source>
</evidence>
<accession>A0A8J3JLX6</accession>
<evidence type="ECO:0000313" key="10">
    <source>
        <dbReference type="Proteomes" id="UP000601223"/>
    </source>
</evidence>
<dbReference type="Gene3D" id="2.60.40.230">
    <property type="entry name" value="Neocarzinostatin-like"/>
    <property type="match status" value="1"/>
</dbReference>
<dbReference type="Proteomes" id="UP000601223">
    <property type="component" value="Unassembled WGS sequence"/>
</dbReference>
<organism evidence="9 10">
    <name type="scientific">Catellatospora bangladeshensis</name>
    <dbReference type="NCBI Taxonomy" id="310355"/>
    <lineage>
        <taxon>Bacteria</taxon>
        <taxon>Bacillati</taxon>
        <taxon>Actinomycetota</taxon>
        <taxon>Actinomycetes</taxon>
        <taxon>Micromonosporales</taxon>
        <taxon>Micromonosporaceae</taxon>
        <taxon>Catellatospora</taxon>
    </lineage>
</organism>
<evidence type="ECO:0000256" key="5">
    <source>
        <dbReference type="ARBA" id="ARBA00023157"/>
    </source>
</evidence>